<keyword evidence="3" id="KW-1185">Reference proteome</keyword>
<reference evidence="2 3" key="1">
    <citation type="submission" date="2021-06" db="EMBL/GenBank/DDBJ databases">
        <title>Differences between aerobic and microaerobic xylene degrading microbial communities.</title>
        <authorList>
            <person name="Banerjee S."/>
            <person name="Tancsics A."/>
        </authorList>
    </citation>
    <scope>NUCLEOTIDE SEQUENCE [LARGE SCALE GENOMIC DNA]</scope>
    <source>
        <strain evidence="2 3">MAP12</strain>
    </source>
</reference>
<organism evidence="2 3">
    <name type="scientific">Geopseudomonas aromaticivorans</name>
    <dbReference type="NCBI Taxonomy" id="2849492"/>
    <lineage>
        <taxon>Bacteria</taxon>
        <taxon>Pseudomonadati</taxon>
        <taxon>Pseudomonadota</taxon>
        <taxon>Gammaproteobacteria</taxon>
        <taxon>Pseudomonadales</taxon>
        <taxon>Pseudomonadaceae</taxon>
        <taxon>Geopseudomonas</taxon>
    </lineage>
</organism>
<accession>A0ABS6MWB1</accession>
<gene>
    <name evidence="2" type="ORF">KRX52_07810</name>
</gene>
<protein>
    <submittedName>
        <fullName evidence="2">Uncharacterized protein</fullName>
    </submittedName>
</protein>
<dbReference type="RefSeq" id="WP_217681177.1">
    <property type="nucleotide sequence ID" value="NZ_JAHRGL010000018.1"/>
</dbReference>
<keyword evidence="1" id="KW-0812">Transmembrane</keyword>
<sequence>MPNIRTRLAGLAPACLMKAAAWLHRHPLAVELLALAAVVGLFTLEALR</sequence>
<evidence type="ECO:0000313" key="2">
    <source>
        <dbReference type="EMBL" id="MBV2132709.1"/>
    </source>
</evidence>
<evidence type="ECO:0000313" key="3">
    <source>
        <dbReference type="Proteomes" id="UP000813068"/>
    </source>
</evidence>
<dbReference type="EMBL" id="JAHRGL010000018">
    <property type="protein sequence ID" value="MBV2132709.1"/>
    <property type="molecule type" value="Genomic_DNA"/>
</dbReference>
<keyword evidence="1" id="KW-0472">Membrane</keyword>
<feature type="transmembrane region" description="Helical" evidence="1">
    <location>
        <begin position="30"/>
        <end position="47"/>
    </location>
</feature>
<proteinExistence type="predicted"/>
<dbReference type="Proteomes" id="UP000813068">
    <property type="component" value="Unassembled WGS sequence"/>
</dbReference>
<evidence type="ECO:0000256" key="1">
    <source>
        <dbReference type="SAM" id="Phobius"/>
    </source>
</evidence>
<keyword evidence="1" id="KW-1133">Transmembrane helix</keyword>
<comment type="caution">
    <text evidence="2">The sequence shown here is derived from an EMBL/GenBank/DDBJ whole genome shotgun (WGS) entry which is preliminary data.</text>
</comment>
<name>A0ABS6MWB1_9GAMM</name>